<dbReference type="Proteomes" id="UP000305131">
    <property type="component" value="Unassembled WGS sequence"/>
</dbReference>
<comment type="caution">
    <text evidence="2">The sequence shown here is derived from an EMBL/GenBank/DDBJ whole genome shotgun (WGS) entry which is preliminary data.</text>
</comment>
<organism evidence="2 3">
    <name type="scientific">Xanthobacter autotrophicus</name>
    <dbReference type="NCBI Taxonomy" id="280"/>
    <lineage>
        <taxon>Bacteria</taxon>
        <taxon>Pseudomonadati</taxon>
        <taxon>Pseudomonadota</taxon>
        <taxon>Alphaproteobacteria</taxon>
        <taxon>Hyphomicrobiales</taxon>
        <taxon>Xanthobacteraceae</taxon>
        <taxon>Xanthobacter</taxon>
    </lineage>
</organism>
<feature type="signal peptide" evidence="1">
    <location>
        <begin position="1"/>
        <end position="31"/>
    </location>
</feature>
<dbReference type="AlphaFoldDB" id="A0A6C1KC30"/>
<gene>
    <name evidence="2" type="ORF">FBQ73_17195</name>
</gene>
<keyword evidence="1" id="KW-0732">Signal</keyword>
<feature type="chain" id="PRO_5025482999" evidence="1">
    <location>
        <begin position="32"/>
        <end position="238"/>
    </location>
</feature>
<protein>
    <submittedName>
        <fullName evidence="2">Uncharacterized protein</fullName>
    </submittedName>
</protein>
<dbReference type="OrthoDB" id="5801444at2"/>
<evidence type="ECO:0000313" key="3">
    <source>
        <dbReference type="Proteomes" id="UP000305131"/>
    </source>
</evidence>
<sequence>MSARRIIGLCLVLAATLFAAGFLVEPLPARAAEAQAATEIAPPEAADILFERHQLAGTKPGDTLAYAYTRKVTDAELGPSFDDRIRLMIEPGPGGDARDVRVDFFSAERHHAAGPFEGVTTNPVLMLFLENHLVDLSGRLKGNPRYLKNAIRSALRDRARVEATDISVDGRSLKGWRVTVKPFEGDANAARMRGLESLTYTFDVAPDLPGEIARIEIAAEAPGGRLWEETIAYDPKGS</sequence>
<dbReference type="GeneID" id="95775191"/>
<dbReference type="EMBL" id="VAUP01000035">
    <property type="protein sequence ID" value="TLX41848.1"/>
    <property type="molecule type" value="Genomic_DNA"/>
</dbReference>
<reference evidence="2 3" key="1">
    <citation type="submission" date="2019-05" db="EMBL/GenBank/DDBJ databases">
        <authorList>
            <person name="Zhou X."/>
        </authorList>
    </citation>
    <scope>NUCLEOTIDE SEQUENCE [LARGE SCALE GENOMIC DNA]</scope>
    <source>
        <strain evidence="2 3">DSM 432</strain>
    </source>
</reference>
<accession>A0A6C1KC30</accession>
<proteinExistence type="predicted"/>
<evidence type="ECO:0000256" key="1">
    <source>
        <dbReference type="SAM" id="SignalP"/>
    </source>
</evidence>
<name>A0A6C1KC30_XANAU</name>
<evidence type="ECO:0000313" key="2">
    <source>
        <dbReference type="EMBL" id="TLX41848.1"/>
    </source>
</evidence>
<dbReference type="RefSeq" id="WP_138400713.1">
    <property type="nucleotide sequence ID" value="NZ_JBAFVI010000005.1"/>
</dbReference>